<dbReference type="EC" id="6.3.1.20" evidence="3"/>
<sequence>MLFIDNRGITDPTLNLALEEYALRNLPIDDSYLLFYINEPSIIIGKNQNTIEEINTDYVHEQGIHVVRRLSGGGAVYHDLGNLNFSFLTRDDGDSFHNFAKFTQPVIDALRKLGVNAELSGRNDIQVGERKISGNAQFASRGRMFSHGTLLFDSAMENVVSALKVKPIKIESKGTKSVRGRVANISEYLADPMTTEEFRTTLLRELFGCEPENVPQYKLSEGQWDGVRRLAEERYRNWDWNYGRSPKCNIQNERKFVSGIIDVRLDVTEGRMDLVKIYGDFFGVGEVAEIEELLTGIRYEEEAIRQALAGVNLNTYFGKLTEDEFVSLLLLRN</sequence>
<organism evidence="9 10">
    <name type="scientific">Paenibacillus methanolicus</name>
    <dbReference type="NCBI Taxonomy" id="582686"/>
    <lineage>
        <taxon>Bacteria</taxon>
        <taxon>Bacillati</taxon>
        <taxon>Bacillota</taxon>
        <taxon>Bacilli</taxon>
        <taxon>Bacillales</taxon>
        <taxon>Paenibacillaceae</taxon>
        <taxon>Paenibacillus</taxon>
    </lineage>
</organism>
<evidence type="ECO:0000256" key="7">
    <source>
        <dbReference type="ARBA" id="ARBA00048037"/>
    </source>
</evidence>
<dbReference type="InterPro" id="IPR004562">
    <property type="entry name" value="LipoylTrfase_LipoateP_Ligase"/>
</dbReference>
<dbReference type="OrthoDB" id="9788148at2"/>
<dbReference type="EMBL" id="VNHS01000017">
    <property type="protein sequence ID" value="TYP68956.1"/>
    <property type="molecule type" value="Genomic_DNA"/>
</dbReference>
<gene>
    <name evidence="9" type="ORF">BCM02_11774</name>
</gene>
<evidence type="ECO:0000256" key="1">
    <source>
        <dbReference type="ARBA" id="ARBA00005085"/>
    </source>
</evidence>
<dbReference type="GO" id="GO:0009249">
    <property type="term" value="P:protein lipoylation"/>
    <property type="evidence" value="ECO:0007669"/>
    <property type="project" value="InterPro"/>
</dbReference>
<keyword evidence="5" id="KW-0547">Nucleotide-binding</keyword>
<evidence type="ECO:0000313" key="10">
    <source>
        <dbReference type="Proteomes" id="UP000323257"/>
    </source>
</evidence>
<dbReference type="PANTHER" id="PTHR12561">
    <property type="entry name" value="LIPOATE-PROTEIN LIGASE"/>
    <property type="match status" value="1"/>
</dbReference>
<comment type="pathway">
    <text evidence="1">Protein modification; protein lipoylation via exogenous pathway; protein N(6)-(lipoyl)lysine from lipoate: step 2/2.</text>
</comment>
<reference evidence="9 10" key="1">
    <citation type="submission" date="2019-07" db="EMBL/GenBank/DDBJ databases">
        <title>Genomic Encyclopedia of Type Strains, Phase III (KMG-III): the genomes of soil and plant-associated and newly described type strains.</title>
        <authorList>
            <person name="Whitman W."/>
        </authorList>
    </citation>
    <scope>NUCLEOTIDE SEQUENCE [LARGE SCALE GENOMIC DNA]</scope>
    <source>
        <strain evidence="9 10">BL24</strain>
    </source>
</reference>
<dbReference type="Pfam" id="PF10437">
    <property type="entry name" value="Lip_prot_lig_C"/>
    <property type="match status" value="1"/>
</dbReference>
<feature type="domain" description="BPL/LPL catalytic" evidence="8">
    <location>
        <begin position="27"/>
        <end position="214"/>
    </location>
</feature>
<dbReference type="PANTHER" id="PTHR12561:SF3">
    <property type="entry name" value="LIPOYLTRANSFERASE 1, MITOCHONDRIAL"/>
    <property type="match status" value="1"/>
</dbReference>
<dbReference type="AlphaFoldDB" id="A0A5S5BRN3"/>
<dbReference type="Gene3D" id="3.30.390.50">
    <property type="entry name" value="CO dehydrogenase flavoprotein, C-terminal domain"/>
    <property type="match status" value="1"/>
</dbReference>
<evidence type="ECO:0000256" key="4">
    <source>
        <dbReference type="ARBA" id="ARBA00022598"/>
    </source>
</evidence>
<evidence type="ECO:0000256" key="5">
    <source>
        <dbReference type="ARBA" id="ARBA00022741"/>
    </source>
</evidence>
<dbReference type="Gene3D" id="3.30.930.10">
    <property type="entry name" value="Bira Bifunctional Protein, Domain 2"/>
    <property type="match status" value="1"/>
</dbReference>
<dbReference type="SUPFAM" id="SSF82649">
    <property type="entry name" value="SufE/NifU"/>
    <property type="match status" value="1"/>
</dbReference>
<dbReference type="InterPro" id="IPR004143">
    <property type="entry name" value="BPL_LPL_catalytic"/>
</dbReference>
<dbReference type="RefSeq" id="WP_148933285.1">
    <property type="nucleotide sequence ID" value="NZ_VNHS01000017.1"/>
</dbReference>
<evidence type="ECO:0000256" key="3">
    <source>
        <dbReference type="ARBA" id="ARBA00012367"/>
    </source>
</evidence>
<dbReference type="GO" id="GO:0017118">
    <property type="term" value="F:lipoyltransferase activity"/>
    <property type="evidence" value="ECO:0007669"/>
    <property type="project" value="TreeGrafter"/>
</dbReference>
<dbReference type="GO" id="GO:0005524">
    <property type="term" value="F:ATP binding"/>
    <property type="evidence" value="ECO:0007669"/>
    <property type="project" value="UniProtKB-KW"/>
</dbReference>
<dbReference type="InterPro" id="IPR045864">
    <property type="entry name" value="aa-tRNA-synth_II/BPL/LPL"/>
</dbReference>
<dbReference type="CDD" id="cd16443">
    <property type="entry name" value="LplA"/>
    <property type="match status" value="1"/>
</dbReference>
<dbReference type="FunFam" id="3.30.930.10:FF:000072">
    <property type="entry name" value="Lipoate--protein ligase"/>
    <property type="match status" value="1"/>
</dbReference>
<dbReference type="NCBIfam" id="TIGR00545">
    <property type="entry name" value="lipoyltrans"/>
    <property type="match status" value="1"/>
</dbReference>
<accession>A0A5S5BRN3</accession>
<evidence type="ECO:0000313" key="9">
    <source>
        <dbReference type="EMBL" id="TYP68956.1"/>
    </source>
</evidence>
<dbReference type="InterPro" id="IPR019491">
    <property type="entry name" value="Lipoate_protein_ligase_C"/>
</dbReference>
<dbReference type="Proteomes" id="UP000323257">
    <property type="component" value="Unassembled WGS sequence"/>
</dbReference>
<dbReference type="Pfam" id="PF21948">
    <property type="entry name" value="LplA-B_cat"/>
    <property type="match status" value="1"/>
</dbReference>
<evidence type="ECO:0000256" key="6">
    <source>
        <dbReference type="ARBA" id="ARBA00022840"/>
    </source>
</evidence>
<dbReference type="GO" id="GO:0016979">
    <property type="term" value="F:lipoate-protein ligase activity"/>
    <property type="evidence" value="ECO:0007669"/>
    <property type="project" value="UniProtKB-EC"/>
</dbReference>
<comment type="catalytic activity">
    <reaction evidence="7">
        <text>L-lysyl-[lipoyl-carrier protein] + (R)-lipoate + ATP = N(6)-[(R)-lipoyl]-L-lysyl-[lipoyl-carrier protein] + AMP + diphosphate + H(+)</text>
        <dbReference type="Rhea" id="RHEA:49288"/>
        <dbReference type="Rhea" id="RHEA-COMP:10500"/>
        <dbReference type="Rhea" id="RHEA-COMP:10502"/>
        <dbReference type="ChEBI" id="CHEBI:15378"/>
        <dbReference type="ChEBI" id="CHEBI:29969"/>
        <dbReference type="ChEBI" id="CHEBI:30616"/>
        <dbReference type="ChEBI" id="CHEBI:33019"/>
        <dbReference type="ChEBI" id="CHEBI:83088"/>
        <dbReference type="ChEBI" id="CHEBI:83099"/>
        <dbReference type="ChEBI" id="CHEBI:456215"/>
        <dbReference type="EC" id="6.3.1.20"/>
    </reaction>
</comment>
<dbReference type="PROSITE" id="PS51733">
    <property type="entry name" value="BPL_LPL_CATALYTIC"/>
    <property type="match status" value="1"/>
</dbReference>
<evidence type="ECO:0000259" key="8">
    <source>
        <dbReference type="PROSITE" id="PS51733"/>
    </source>
</evidence>
<proteinExistence type="predicted"/>
<keyword evidence="6" id="KW-0067">ATP-binding</keyword>
<keyword evidence="10" id="KW-1185">Reference proteome</keyword>
<comment type="caution">
    <text evidence="9">The sequence shown here is derived from an EMBL/GenBank/DDBJ whole genome shotgun (WGS) entry which is preliminary data.</text>
</comment>
<evidence type="ECO:0000256" key="2">
    <source>
        <dbReference type="ARBA" id="ARBA00005124"/>
    </source>
</evidence>
<dbReference type="GO" id="GO:0005737">
    <property type="term" value="C:cytoplasm"/>
    <property type="evidence" value="ECO:0007669"/>
    <property type="project" value="TreeGrafter"/>
</dbReference>
<protein>
    <recommendedName>
        <fullName evidence="3">lipoate--protein ligase</fullName>
        <ecNumber evidence="3">6.3.1.20</ecNumber>
    </recommendedName>
</protein>
<comment type="pathway">
    <text evidence="2">Protein modification; protein lipoylation via exogenous pathway; protein N(6)-(lipoyl)lysine from lipoate: step 1/2.</text>
</comment>
<name>A0A5S5BRN3_9BACL</name>
<dbReference type="SUPFAM" id="SSF55681">
    <property type="entry name" value="Class II aaRS and biotin synthetases"/>
    <property type="match status" value="1"/>
</dbReference>
<keyword evidence="4 9" id="KW-0436">Ligase</keyword>
<dbReference type="UniPathway" id="UPA00537">
    <property type="reaction ID" value="UER00594"/>
</dbReference>